<organism evidence="1 2">
    <name type="scientific">Chitinimonas arctica</name>
    <dbReference type="NCBI Taxonomy" id="2594795"/>
    <lineage>
        <taxon>Bacteria</taxon>
        <taxon>Pseudomonadati</taxon>
        <taxon>Pseudomonadota</taxon>
        <taxon>Betaproteobacteria</taxon>
        <taxon>Neisseriales</taxon>
        <taxon>Chitinibacteraceae</taxon>
        <taxon>Chitinimonas</taxon>
    </lineage>
</organism>
<keyword evidence="2" id="KW-1185">Reference proteome</keyword>
<proteinExistence type="predicted"/>
<dbReference type="KEGG" id="cari:FNU76_18925"/>
<dbReference type="RefSeq" id="WP_144279642.1">
    <property type="nucleotide sequence ID" value="NZ_CP041730.1"/>
</dbReference>
<accession>A0A516SJC3</accession>
<gene>
    <name evidence="1" type="ORF">FNU76_18925</name>
</gene>
<evidence type="ECO:0000313" key="2">
    <source>
        <dbReference type="Proteomes" id="UP000317550"/>
    </source>
</evidence>
<dbReference type="EMBL" id="CP041730">
    <property type="protein sequence ID" value="QDQ28255.1"/>
    <property type="molecule type" value="Genomic_DNA"/>
</dbReference>
<name>A0A516SJC3_9NEIS</name>
<dbReference type="OrthoDB" id="8613175at2"/>
<reference evidence="2" key="1">
    <citation type="submission" date="2019-07" db="EMBL/GenBank/DDBJ databases">
        <title>Chitinimonas sp. nov., isolated from Ny-Alesund, arctica soil.</title>
        <authorList>
            <person name="Xu Q."/>
            <person name="Peng F."/>
        </authorList>
    </citation>
    <scope>NUCLEOTIDE SEQUENCE [LARGE SCALE GENOMIC DNA]</scope>
    <source>
        <strain evidence="2">R3-44</strain>
    </source>
</reference>
<protein>
    <submittedName>
        <fullName evidence="1">Uncharacterized protein</fullName>
    </submittedName>
</protein>
<dbReference type="AlphaFoldDB" id="A0A516SJC3"/>
<sequence length="219" mass="24460">MANRDDLTKSLFNDKVQILYRGNRVFEGLYFDTSLAAQLTGAMDGAQIDLSITTNAATFLISHPILLGNAKRIIRSENGRLWIENSGLSIKAENQKRGLGTRIFARQALAAKAMGIKRIVMFASGRIESVNQMDSELAWIKFGFIANLPFDLRARVSLMGGQFSRVRTLQELVALPGGAQWWAENGHAFRMEFDTTDNSHSWSVLTAYLNRKHIVLPSL</sequence>
<dbReference type="Proteomes" id="UP000317550">
    <property type="component" value="Chromosome"/>
</dbReference>
<evidence type="ECO:0000313" key="1">
    <source>
        <dbReference type="EMBL" id="QDQ28255.1"/>
    </source>
</evidence>